<dbReference type="CDD" id="cd04301">
    <property type="entry name" value="NAT_SF"/>
    <property type="match status" value="1"/>
</dbReference>
<dbReference type="GO" id="GO:0008999">
    <property type="term" value="F:protein-N-terminal-alanine acetyltransferase activity"/>
    <property type="evidence" value="ECO:0007669"/>
    <property type="project" value="TreeGrafter"/>
</dbReference>
<dbReference type="PROSITE" id="PS51186">
    <property type="entry name" value="GNAT"/>
    <property type="match status" value="1"/>
</dbReference>
<evidence type="ECO:0000313" key="3">
    <source>
        <dbReference type="Proteomes" id="UP000000844"/>
    </source>
</evidence>
<dbReference type="InterPro" id="IPR051908">
    <property type="entry name" value="Ribosomal_N-acetyltransferase"/>
</dbReference>
<dbReference type="GO" id="GO:0005737">
    <property type="term" value="C:cytoplasm"/>
    <property type="evidence" value="ECO:0007669"/>
    <property type="project" value="TreeGrafter"/>
</dbReference>
<proteinExistence type="predicted"/>
<sequence>MTSVFSTPLSDEAVLEPLEPWQAEEFLANIDRCRDLIAPWVGPSFVAADLADARRVTRSYADGQAADGKRLFGIRLNGKLVGGTMFVSFDTKSGVCELGCWLEPAGQGRGLVTAAASTLLDWAFEVRGLSRAEWWTVAGNEPSIKVAKRLGMSLDATLREYDPGRDGGPRRDMLIWSILAREWRAARR</sequence>
<keyword evidence="3" id="KW-1185">Reference proteome</keyword>
<dbReference type="EMBL" id="CP001778">
    <property type="protein sequence ID" value="ADD45563.1"/>
    <property type="molecule type" value="Genomic_DNA"/>
</dbReference>
<protein>
    <submittedName>
        <fullName evidence="2">GCN5-related N-acetyltransferase</fullName>
    </submittedName>
</protein>
<dbReference type="GO" id="GO:1990189">
    <property type="term" value="F:protein N-terminal-serine acetyltransferase activity"/>
    <property type="evidence" value="ECO:0007669"/>
    <property type="project" value="TreeGrafter"/>
</dbReference>
<dbReference type="PANTHER" id="PTHR43441:SF10">
    <property type="entry name" value="ACETYLTRANSFERASE"/>
    <property type="match status" value="1"/>
</dbReference>
<evidence type="ECO:0000259" key="1">
    <source>
        <dbReference type="PROSITE" id="PS51186"/>
    </source>
</evidence>
<evidence type="ECO:0000313" key="2">
    <source>
        <dbReference type="EMBL" id="ADD45563.1"/>
    </source>
</evidence>
<dbReference type="STRING" id="446470.Snas_5936"/>
<keyword evidence="2" id="KW-0808">Transferase</keyword>
<dbReference type="Pfam" id="PF13302">
    <property type="entry name" value="Acetyltransf_3"/>
    <property type="match status" value="1"/>
</dbReference>
<dbReference type="InterPro" id="IPR000182">
    <property type="entry name" value="GNAT_dom"/>
</dbReference>
<dbReference type="HOGENOM" id="CLU_013985_3_0_11"/>
<dbReference type="Gene3D" id="3.40.630.30">
    <property type="match status" value="1"/>
</dbReference>
<dbReference type="AlphaFoldDB" id="D3Q034"/>
<organism evidence="2 3">
    <name type="scientific">Stackebrandtia nassauensis (strain DSM 44728 / CIP 108903 / NRRL B-16338 / NBRC 102104 / LLR-40K-21)</name>
    <dbReference type="NCBI Taxonomy" id="446470"/>
    <lineage>
        <taxon>Bacteria</taxon>
        <taxon>Bacillati</taxon>
        <taxon>Actinomycetota</taxon>
        <taxon>Actinomycetes</taxon>
        <taxon>Glycomycetales</taxon>
        <taxon>Glycomycetaceae</taxon>
        <taxon>Stackebrandtia</taxon>
    </lineage>
</organism>
<dbReference type="SUPFAM" id="SSF55729">
    <property type="entry name" value="Acyl-CoA N-acyltransferases (Nat)"/>
    <property type="match status" value="1"/>
</dbReference>
<reference evidence="2 3" key="1">
    <citation type="journal article" date="2009" name="Stand. Genomic Sci.">
        <title>Complete genome sequence of Stackebrandtia nassauensis type strain (LLR-40K-21).</title>
        <authorList>
            <person name="Munk C."/>
            <person name="Lapidus A."/>
            <person name="Copeland A."/>
            <person name="Jando M."/>
            <person name="Mayilraj S."/>
            <person name="Glavina Del Rio T."/>
            <person name="Nolan M."/>
            <person name="Chen F."/>
            <person name="Lucas S."/>
            <person name="Tice H."/>
            <person name="Cheng J.F."/>
            <person name="Han C."/>
            <person name="Detter J.C."/>
            <person name="Bruce D."/>
            <person name="Goodwin L."/>
            <person name="Chain P."/>
            <person name="Pitluck S."/>
            <person name="Goker M."/>
            <person name="Ovchinikova G."/>
            <person name="Pati A."/>
            <person name="Ivanova N."/>
            <person name="Mavromatis K."/>
            <person name="Chen A."/>
            <person name="Palaniappan K."/>
            <person name="Land M."/>
            <person name="Hauser L."/>
            <person name="Chang Y.J."/>
            <person name="Jeffries C.D."/>
            <person name="Bristow J."/>
            <person name="Eisen J.A."/>
            <person name="Markowitz V."/>
            <person name="Hugenholtz P."/>
            <person name="Kyrpides N.C."/>
            <person name="Klenk H.P."/>
        </authorList>
    </citation>
    <scope>NUCLEOTIDE SEQUENCE [LARGE SCALE GENOMIC DNA]</scope>
    <source>
        <strain evidence="3">DSM 44728 / CIP 108903 / NRRL B-16338 / NBRC 102104 / LLR-40K-21</strain>
    </source>
</reference>
<dbReference type="Proteomes" id="UP000000844">
    <property type="component" value="Chromosome"/>
</dbReference>
<dbReference type="InterPro" id="IPR016181">
    <property type="entry name" value="Acyl_CoA_acyltransferase"/>
</dbReference>
<dbReference type="PANTHER" id="PTHR43441">
    <property type="entry name" value="RIBOSOMAL-PROTEIN-SERINE ACETYLTRANSFERASE"/>
    <property type="match status" value="1"/>
</dbReference>
<dbReference type="eggNOG" id="COG1670">
    <property type="taxonomic scope" value="Bacteria"/>
</dbReference>
<feature type="domain" description="N-acetyltransferase" evidence="1">
    <location>
        <begin position="13"/>
        <end position="181"/>
    </location>
</feature>
<dbReference type="KEGG" id="sna:Snas_5936"/>
<name>D3Q034_STANL</name>
<accession>D3Q034</accession>
<gene>
    <name evidence="2" type="ordered locus">Snas_5936</name>
</gene>